<dbReference type="InterPro" id="IPR004812">
    <property type="entry name" value="Efflux_drug-R_Bcr/CmlA"/>
</dbReference>
<feature type="transmembrane region" description="Helical" evidence="8">
    <location>
        <begin position="170"/>
        <end position="190"/>
    </location>
</feature>
<gene>
    <name evidence="10" type="ORF">HUK68_19895</name>
</gene>
<dbReference type="Pfam" id="PF07690">
    <property type="entry name" value="MFS_1"/>
    <property type="match status" value="1"/>
</dbReference>
<keyword evidence="10" id="KW-0614">Plasmid</keyword>
<feature type="transmembrane region" description="Helical" evidence="8">
    <location>
        <begin position="256"/>
        <end position="277"/>
    </location>
</feature>
<evidence type="ECO:0000256" key="7">
    <source>
        <dbReference type="ARBA" id="ARBA00023136"/>
    </source>
</evidence>
<dbReference type="PRINTS" id="PR01035">
    <property type="entry name" value="TCRTETA"/>
</dbReference>
<keyword evidence="7 8" id="KW-0472">Membrane</keyword>
<evidence type="ECO:0000256" key="5">
    <source>
        <dbReference type="ARBA" id="ARBA00022692"/>
    </source>
</evidence>
<dbReference type="FunFam" id="1.20.1720.10:FF:000005">
    <property type="entry name" value="Bcr/CflA family efflux transporter"/>
    <property type="match status" value="1"/>
</dbReference>
<dbReference type="GO" id="GO:0042910">
    <property type="term" value="F:xenobiotic transmembrane transporter activity"/>
    <property type="evidence" value="ECO:0007669"/>
    <property type="project" value="InterPro"/>
</dbReference>
<dbReference type="GO" id="GO:1990961">
    <property type="term" value="P:xenobiotic detoxification by transmembrane export across the plasma membrane"/>
    <property type="evidence" value="ECO:0007669"/>
    <property type="project" value="InterPro"/>
</dbReference>
<dbReference type="EMBL" id="CP054841">
    <property type="protein sequence ID" value="QKV55206.1"/>
    <property type="molecule type" value="Genomic_DNA"/>
</dbReference>
<dbReference type="GO" id="GO:0005886">
    <property type="term" value="C:plasma membrane"/>
    <property type="evidence" value="ECO:0007669"/>
    <property type="project" value="UniProtKB-SubCell"/>
</dbReference>
<feature type="transmembrane region" description="Helical" evidence="8">
    <location>
        <begin position="220"/>
        <end position="244"/>
    </location>
</feature>
<feature type="transmembrane region" description="Helical" evidence="8">
    <location>
        <begin position="286"/>
        <end position="306"/>
    </location>
</feature>
<dbReference type="AlphaFoldDB" id="A0A6N1XBR0"/>
<feature type="transmembrane region" description="Helical" evidence="8">
    <location>
        <begin position="312"/>
        <end position="333"/>
    </location>
</feature>
<accession>A0A6N1XBR0</accession>
<dbReference type="RefSeq" id="WP_175505994.1">
    <property type="nucleotide sequence ID" value="NZ_CP054841.1"/>
</dbReference>
<dbReference type="Proteomes" id="UP000509579">
    <property type="component" value="Plasmid unnamed1"/>
</dbReference>
<comment type="similarity">
    <text evidence="2 8">Belongs to the major facilitator superfamily. Bcr/CmlA family.</text>
</comment>
<dbReference type="PANTHER" id="PTHR23502">
    <property type="entry name" value="MAJOR FACILITATOR SUPERFAMILY"/>
    <property type="match status" value="1"/>
</dbReference>
<keyword evidence="8" id="KW-0997">Cell inner membrane</keyword>
<dbReference type="InterPro" id="IPR011701">
    <property type="entry name" value="MFS"/>
</dbReference>
<feature type="transmembrane region" description="Helical" evidence="8">
    <location>
        <begin position="377"/>
        <end position="396"/>
    </location>
</feature>
<evidence type="ECO:0000256" key="6">
    <source>
        <dbReference type="ARBA" id="ARBA00022989"/>
    </source>
</evidence>
<protein>
    <recommendedName>
        <fullName evidence="8">Bcr/CflA family efflux transporter</fullName>
    </recommendedName>
</protein>
<feature type="domain" description="Major facilitator superfamily (MFS) profile" evidence="9">
    <location>
        <begin position="13"/>
        <end position="403"/>
    </location>
</feature>
<sequence length="412" mass="43343">MTASQLSPRPAFAWPFMFLLAMITALDAMAIDMYLPAFPAVARELGASPGQIQQTLSVFLVGLALGQGLYGPLLDRFGRRWPLLIGLGIFVLGSVLAALAHSVEWLLFARFVQALGAAAGLVAPRAIVSDVCTVPESARVFSVLMQVMMIAPILAPVVGGWLLTHGGWRMVFWTLALVGMLGAAWGLRAIGETLPREKRAPLHARAIVRAYVQQCRSASFMAYTLAGGFILGALFVYISVSPFVLIEHFGMTPQHFSYFFAANALGIVAAGQLSLWWTRRWGEQRVLLAGIAVHALAGLALLLAVQAGVAGLGIYLGLLGLSIWTLGLVFGNLTALTMAQAGEQAGVASALMGLLQYLMGAVVGALVTLAAPGLAPLPATIFVCGVLALLCCWLGARRAPSAATVQAPAPAQ</sequence>
<keyword evidence="6 8" id="KW-1133">Transmembrane helix</keyword>
<evidence type="ECO:0000256" key="2">
    <source>
        <dbReference type="ARBA" id="ARBA00006236"/>
    </source>
</evidence>
<dbReference type="SUPFAM" id="SSF103473">
    <property type="entry name" value="MFS general substrate transporter"/>
    <property type="match status" value="1"/>
</dbReference>
<feature type="transmembrane region" description="Helical" evidence="8">
    <location>
        <begin position="140"/>
        <end position="164"/>
    </location>
</feature>
<geneLocation type="plasmid" evidence="10 11">
    <name>unnamed1</name>
</geneLocation>
<keyword evidence="3 8" id="KW-0813">Transport</keyword>
<feature type="transmembrane region" description="Helical" evidence="8">
    <location>
        <begin position="345"/>
        <end position="371"/>
    </location>
</feature>
<evidence type="ECO:0000256" key="1">
    <source>
        <dbReference type="ARBA" id="ARBA00004651"/>
    </source>
</evidence>
<dbReference type="NCBIfam" id="TIGR00710">
    <property type="entry name" value="efflux_Bcr_CflA"/>
    <property type="match status" value="1"/>
</dbReference>
<evidence type="ECO:0000256" key="8">
    <source>
        <dbReference type="RuleBase" id="RU365088"/>
    </source>
</evidence>
<reference evidence="10 11" key="1">
    <citation type="submission" date="2020-06" db="EMBL/GenBank/DDBJ databases">
        <title>Acidovorax antarctica sp. nov., isolated from Corinth ice sheet soil, Antarctic Fields Peninsula.</title>
        <authorList>
            <person name="Xu Q."/>
            <person name="Peng F."/>
        </authorList>
    </citation>
    <scope>NUCLEOTIDE SEQUENCE [LARGE SCALE GENOMIC DNA]</scope>
    <source>
        <strain evidence="10 11">16-35-5</strain>
        <plasmid evidence="10 11">unnamed1</plasmid>
    </source>
</reference>
<evidence type="ECO:0000313" key="10">
    <source>
        <dbReference type="EMBL" id="QKV55206.1"/>
    </source>
</evidence>
<dbReference type="PANTHER" id="PTHR23502:SF132">
    <property type="entry name" value="POLYAMINE TRANSPORTER 2-RELATED"/>
    <property type="match status" value="1"/>
</dbReference>
<keyword evidence="4" id="KW-1003">Cell membrane</keyword>
<feature type="transmembrane region" description="Helical" evidence="8">
    <location>
        <begin position="55"/>
        <end position="74"/>
    </location>
</feature>
<proteinExistence type="inferred from homology"/>
<dbReference type="InterPro" id="IPR020846">
    <property type="entry name" value="MFS_dom"/>
</dbReference>
<organism evidence="10 11">
    <name type="scientific">Comamonas antarctica</name>
    <dbReference type="NCBI Taxonomy" id="2743470"/>
    <lineage>
        <taxon>Bacteria</taxon>
        <taxon>Pseudomonadati</taxon>
        <taxon>Pseudomonadota</taxon>
        <taxon>Betaproteobacteria</taxon>
        <taxon>Burkholderiales</taxon>
        <taxon>Comamonadaceae</taxon>
        <taxon>Comamonas</taxon>
    </lineage>
</organism>
<evidence type="ECO:0000256" key="4">
    <source>
        <dbReference type="ARBA" id="ARBA00022475"/>
    </source>
</evidence>
<dbReference type="KEGG" id="aant:HUK68_19895"/>
<dbReference type="Gene3D" id="1.20.1720.10">
    <property type="entry name" value="Multidrug resistance protein D"/>
    <property type="match status" value="1"/>
</dbReference>
<feature type="transmembrane region" description="Helical" evidence="8">
    <location>
        <begin position="12"/>
        <end position="35"/>
    </location>
</feature>
<evidence type="ECO:0000256" key="3">
    <source>
        <dbReference type="ARBA" id="ARBA00022448"/>
    </source>
</evidence>
<dbReference type="InterPro" id="IPR001958">
    <property type="entry name" value="Tet-R_TetA/multi-R_MdtG-like"/>
</dbReference>
<evidence type="ECO:0000259" key="9">
    <source>
        <dbReference type="PROSITE" id="PS50850"/>
    </source>
</evidence>
<dbReference type="CDD" id="cd17320">
    <property type="entry name" value="MFS_MdfA_MDR_like"/>
    <property type="match status" value="1"/>
</dbReference>
<evidence type="ECO:0000313" key="11">
    <source>
        <dbReference type="Proteomes" id="UP000509579"/>
    </source>
</evidence>
<feature type="transmembrane region" description="Helical" evidence="8">
    <location>
        <begin position="107"/>
        <end position="128"/>
    </location>
</feature>
<comment type="subcellular location">
    <subcellularLocation>
        <location evidence="8">Cell inner membrane</location>
        <topology evidence="8">Multi-pass membrane protein</topology>
    </subcellularLocation>
    <subcellularLocation>
        <location evidence="1">Cell membrane</location>
        <topology evidence="1">Multi-pass membrane protein</topology>
    </subcellularLocation>
</comment>
<dbReference type="PROSITE" id="PS50850">
    <property type="entry name" value="MFS"/>
    <property type="match status" value="1"/>
</dbReference>
<dbReference type="InterPro" id="IPR036259">
    <property type="entry name" value="MFS_trans_sf"/>
</dbReference>
<name>A0A6N1XBR0_9BURK</name>
<keyword evidence="11" id="KW-1185">Reference proteome</keyword>
<feature type="transmembrane region" description="Helical" evidence="8">
    <location>
        <begin position="81"/>
        <end position="101"/>
    </location>
</feature>
<keyword evidence="5 8" id="KW-0812">Transmembrane</keyword>